<dbReference type="Gene3D" id="3.40.250.10">
    <property type="entry name" value="Rhodanese-like domain"/>
    <property type="match status" value="2"/>
</dbReference>
<protein>
    <submittedName>
        <fullName evidence="3">Beta-lactamase</fullName>
    </submittedName>
</protein>
<dbReference type="CDD" id="cd07724">
    <property type="entry name" value="POD-like_MBL-fold"/>
    <property type="match status" value="1"/>
</dbReference>
<evidence type="ECO:0000313" key="4">
    <source>
        <dbReference type="Proteomes" id="UP000266313"/>
    </source>
</evidence>
<dbReference type="InterPro" id="IPR036866">
    <property type="entry name" value="RibonucZ/Hydroxyglut_hydro"/>
</dbReference>
<feature type="domain" description="Rhodanese" evidence="2">
    <location>
        <begin position="271"/>
        <end position="360"/>
    </location>
</feature>
<gene>
    <name evidence="3" type="ORF">sS8_1227</name>
</gene>
<evidence type="ECO:0000313" key="3">
    <source>
        <dbReference type="EMBL" id="BBA33189.1"/>
    </source>
</evidence>
<dbReference type="SUPFAM" id="SSF52821">
    <property type="entry name" value="Rhodanese/Cell cycle control phosphatase"/>
    <property type="match status" value="2"/>
</dbReference>
<dbReference type="OrthoDB" id="9784009at2"/>
<dbReference type="InterPro" id="IPR001763">
    <property type="entry name" value="Rhodanese-like_dom"/>
</dbReference>
<dbReference type="RefSeq" id="WP_119628830.1">
    <property type="nucleotide sequence ID" value="NZ_AP017928.1"/>
</dbReference>
<evidence type="ECO:0000259" key="2">
    <source>
        <dbReference type="PROSITE" id="PS50206"/>
    </source>
</evidence>
<dbReference type="PROSITE" id="PS50206">
    <property type="entry name" value="RHODANESE_3"/>
    <property type="match status" value="2"/>
</dbReference>
<proteinExistence type="predicted"/>
<dbReference type="PANTHER" id="PTHR43084:SF1">
    <property type="entry name" value="PERSULFIDE DIOXYGENASE ETHE1, MITOCHONDRIAL"/>
    <property type="match status" value="1"/>
</dbReference>
<dbReference type="InterPro" id="IPR051682">
    <property type="entry name" value="Mito_Persulfide_Diox"/>
</dbReference>
<dbReference type="GO" id="GO:0006749">
    <property type="term" value="P:glutathione metabolic process"/>
    <property type="evidence" value="ECO:0007669"/>
    <property type="project" value="InterPro"/>
</dbReference>
<dbReference type="CDD" id="cd00158">
    <property type="entry name" value="RHOD"/>
    <property type="match status" value="2"/>
</dbReference>
<dbReference type="Pfam" id="PF00753">
    <property type="entry name" value="Lactamase_B"/>
    <property type="match status" value="1"/>
</dbReference>
<dbReference type="KEGG" id="mmai:sS8_1227"/>
<dbReference type="FunFam" id="3.60.15.10:FF:000030">
    <property type="entry name" value="Metallo-beta-lactamase family protein"/>
    <property type="match status" value="1"/>
</dbReference>
<dbReference type="GO" id="GO:0070813">
    <property type="term" value="P:hydrogen sulfide metabolic process"/>
    <property type="evidence" value="ECO:0007669"/>
    <property type="project" value="TreeGrafter"/>
</dbReference>
<dbReference type="Proteomes" id="UP000266313">
    <property type="component" value="Chromosome"/>
</dbReference>
<dbReference type="GO" id="GO:0046872">
    <property type="term" value="F:metal ion binding"/>
    <property type="evidence" value="ECO:0007669"/>
    <property type="project" value="UniProtKB-KW"/>
</dbReference>
<dbReference type="SMART" id="SM00849">
    <property type="entry name" value="Lactamase_B"/>
    <property type="match status" value="1"/>
</dbReference>
<evidence type="ECO:0000256" key="1">
    <source>
        <dbReference type="ARBA" id="ARBA00022723"/>
    </source>
</evidence>
<dbReference type="EMBL" id="AP017928">
    <property type="protein sequence ID" value="BBA33189.1"/>
    <property type="molecule type" value="Genomic_DNA"/>
</dbReference>
<feature type="domain" description="Rhodanese" evidence="2">
    <location>
        <begin position="376"/>
        <end position="464"/>
    </location>
</feature>
<keyword evidence="1" id="KW-0479">Metal-binding</keyword>
<keyword evidence="4" id="KW-1185">Reference proteome</keyword>
<dbReference type="SMART" id="SM00450">
    <property type="entry name" value="RHOD"/>
    <property type="match status" value="2"/>
</dbReference>
<name>A0A250KTS5_9GAMM</name>
<dbReference type="InterPro" id="IPR036873">
    <property type="entry name" value="Rhodanese-like_dom_sf"/>
</dbReference>
<accession>A0A250KTS5</accession>
<sequence length="468" mass="51241">MFFKQFYLGCLAHASYLIGDEETKTAVVVDPQRDIEQYLEEARREGFEIRHVFLTHFHADFIAGHLELRDRVDAKIHLGARADAEFAFIPHPDSDAVEFGQVRLKVLETPGHTPEGISIVVYDLAKSAEIPYAVLTGDTLFIGDVGRPDLLASFGVSAEDLAAMLYDSLHEKLLSLPDETLVYPAHGAGSMCGKSLSTDLFSTMGAQRQYNYALKPMSKEDFIRLVTAGQPEAPKYFSHDAVLNRKERATLEETLATELKPLSLERVLEMKQAGAQLLDVRETADFAGAHLADSINIGLGGPYATWAGTLLERTRPIVLIAEPGLEQEAAMRLGRIGFDNVAGYLEGGMAALEQRPDLIRRTDRIAAPTLGERLASAQPPLVLDVRTENEWQQKRIGDSLNIPLNGLAERSGELPRDRPIVVHCGTGYRSSIATSLLEGQGFDNTIDLVGGFNAWEKCCPKEIAGGAG</sequence>
<dbReference type="Pfam" id="PF00581">
    <property type="entry name" value="Rhodanese"/>
    <property type="match status" value="2"/>
</dbReference>
<reference evidence="3 4" key="1">
    <citation type="submission" date="2016-12" db="EMBL/GenBank/DDBJ databases">
        <title>Genome sequencing of Methylocaldum marinum.</title>
        <authorList>
            <person name="Takeuchi M."/>
            <person name="Kamagata Y."/>
            <person name="Hiraoka S."/>
            <person name="Oshima K."/>
            <person name="Hattori M."/>
            <person name="Iwasaki W."/>
        </authorList>
    </citation>
    <scope>NUCLEOTIDE SEQUENCE [LARGE SCALE GENOMIC DNA]</scope>
    <source>
        <strain evidence="3 4">S8</strain>
    </source>
</reference>
<organism evidence="3 4">
    <name type="scientific">Methylocaldum marinum</name>
    <dbReference type="NCBI Taxonomy" id="1432792"/>
    <lineage>
        <taxon>Bacteria</taxon>
        <taxon>Pseudomonadati</taxon>
        <taxon>Pseudomonadota</taxon>
        <taxon>Gammaproteobacteria</taxon>
        <taxon>Methylococcales</taxon>
        <taxon>Methylococcaceae</taxon>
        <taxon>Methylocaldum</taxon>
    </lineage>
</organism>
<dbReference type="InterPro" id="IPR044528">
    <property type="entry name" value="POD-like_MBL-fold"/>
</dbReference>
<dbReference type="Gene3D" id="3.60.15.10">
    <property type="entry name" value="Ribonuclease Z/Hydroxyacylglutathione hydrolase-like"/>
    <property type="match status" value="1"/>
</dbReference>
<dbReference type="SUPFAM" id="SSF56281">
    <property type="entry name" value="Metallo-hydrolase/oxidoreductase"/>
    <property type="match status" value="1"/>
</dbReference>
<dbReference type="GO" id="GO:0050313">
    <property type="term" value="F:sulfur dioxygenase activity"/>
    <property type="evidence" value="ECO:0007669"/>
    <property type="project" value="InterPro"/>
</dbReference>
<dbReference type="PANTHER" id="PTHR43084">
    <property type="entry name" value="PERSULFIDE DIOXYGENASE ETHE1"/>
    <property type="match status" value="1"/>
</dbReference>
<dbReference type="AlphaFoldDB" id="A0A250KTS5"/>
<dbReference type="InterPro" id="IPR001279">
    <property type="entry name" value="Metallo-B-lactamas"/>
</dbReference>